<feature type="binding site" evidence="3">
    <location>
        <position position="296"/>
    </location>
    <ligand>
        <name>Mg(2+)</name>
        <dbReference type="ChEBI" id="CHEBI:18420"/>
        <label>1</label>
    </ligand>
</feature>
<dbReference type="GO" id="GO:0046872">
    <property type="term" value="F:metal ion binding"/>
    <property type="evidence" value="ECO:0007669"/>
    <property type="project" value="UniProtKB-KW"/>
</dbReference>
<dbReference type="Pfam" id="PF03747">
    <property type="entry name" value="ADP_ribosyl_GH"/>
    <property type="match status" value="1"/>
</dbReference>
<comment type="cofactor">
    <cofactor evidence="3">
        <name>Mg(2+)</name>
        <dbReference type="ChEBI" id="CHEBI:18420"/>
    </cofactor>
    <text evidence="3">Binds 2 magnesium ions per subunit.</text>
</comment>
<name>A0A9D2MLN1_9FIRM</name>
<keyword evidence="2" id="KW-0378">Hydrolase</keyword>
<comment type="similarity">
    <text evidence="1">Belongs to the ADP-ribosylglycohydrolase family.</text>
</comment>
<organism evidence="4 5">
    <name type="scientific">Candidatus Flavonifractor intestinigallinarum</name>
    <dbReference type="NCBI Taxonomy" id="2838586"/>
    <lineage>
        <taxon>Bacteria</taxon>
        <taxon>Bacillati</taxon>
        <taxon>Bacillota</taxon>
        <taxon>Clostridia</taxon>
        <taxon>Eubacteriales</taxon>
        <taxon>Oscillospiraceae</taxon>
        <taxon>Flavonifractor</taxon>
    </lineage>
</organism>
<dbReference type="Gene3D" id="1.10.4080.10">
    <property type="entry name" value="ADP-ribosylation/Crystallin J1"/>
    <property type="match status" value="1"/>
</dbReference>
<evidence type="ECO:0000256" key="1">
    <source>
        <dbReference type="ARBA" id="ARBA00010702"/>
    </source>
</evidence>
<dbReference type="EMBL" id="DWXO01000069">
    <property type="protein sequence ID" value="HJB80715.1"/>
    <property type="molecule type" value="Genomic_DNA"/>
</dbReference>
<accession>A0A9D2MLN1</accession>
<dbReference type="PANTHER" id="PTHR16222">
    <property type="entry name" value="ADP-RIBOSYLGLYCOHYDROLASE"/>
    <property type="match status" value="1"/>
</dbReference>
<dbReference type="InterPro" id="IPR036705">
    <property type="entry name" value="Ribosyl_crysJ1_sf"/>
</dbReference>
<dbReference type="GO" id="GO:0016787">
    <property type="term" value="F:hydrolase activity"/>
    <property type="evidence" value="ECO:0007669"/>
    <property type="project" value="UniProtKB-KW"/>
</dbReference>
<reference evidence="4" key="2">
    <citation type="submission" date="2021-04" db="EMBL/GenBank/DDBJ databases">
        <authorList>
            <person name="Gilroy R."/>
        </authorList>
    </citation>
    <scope>NUCLEOTIDE SEQUENCE</scope>
    <source>
        <strain evidence="4">CHK192-8294</strain>
    </source>
</reference>
<evidence type="ECO:0000256" key="2">
    <source>
        <dbReference type="ARBA" id="ARBA00022801"/>
    </source>
</evidence>
<reference evidence="4" key="1">
    <citation type="journal article" date="2021" name="PeerJ">
        <title>Extensive microbial diversity within the chicken gut microbiome revealed by metagenomics and culture.</title>
        <authorList>
            <person name="Gilroy R."/>
            <person name="Ravi A."/>
            <person name="Getino M."/>
            <person name="Pursley I."/>
            <person name="Horton D.L."/>
            <person name="Alikhan N.F."/>
            <person name="Baker D."/>
            <person name="Gharbi K."/>
            <person name="Hall N."/>
            <person name="Watson M."/>
            <person name="Adriaenssens E.M."/>
            <person name="Foster-Nyarko E."/>
            <person name="Jarju S."/>
            <person name="Secka A."/>
            <person name="Antonio M."/>
            <person name="Oren A."/>
            <person name="Chaudhuri R.R."/>
            <person name="La Ragione R."/>
            <person name="Hildebrand F."/>
            <person name="Pallen M.J."/>
        </authorList>
    </citation>
    <scope>NUCLEOTIDE SEQUENCE</scope>
    <source>
        <strain evidence="4">CHK192-8294</strain>
    </source>
</reference>
<feature type="binding site" evidence="3">
    <location>
        <position position="54"/>
    </location>
    <ligand>
        <name>Mg(2+)</name>
        <dbReference type="ChEBI" id="CHEBI:18420"/>
        <label>1</label>
    </ligand>
</feature>
<keyword evidence="3" id="KW-0460">Magnesium</keyword>
<dbReference type="InterPro" id="IPR005502">
    <property type="entry name" value="Ribosyl_crysJ1"/>
</dbReference>
<dbReference type="AlphaFoldDB" id="A0A9D2MLN1"/>
<proteinExistence type="inferred from homology"/>
<evidence type="ECO:0000313" key="4">
    <source>
        <dbReference type="EMBL" id="HJB80715.1"/>
    </source>
</evidence>
<dbReference type="PANTHER" id="PTHR16222:SF24">
    <property type="entry name" value="ADP-RIBOSYLHYDROLASE ARH3"/>
    <property type="match status" value="1"/>
</dbReference>
<feature type="binding site" evidence="3">
    <location>
        <position position="55"/>
    </location>
    <ligand>
        <name>Mg(2+)</name>
        <dbReference type="ChEBI" id="CHEBI:18420"/>
        <label>1</label>
    </ligand>
</feature>
<evidence type="ECO:0000313" key="5">
    <source>
        <dbReference type="Proteomes" id="UP000823921"/>
    </source>
</evidence>
<feature type="binding site" evidence="3">
    <location>
        <position position="56"/>
    </location>
    <ligand>
        <name>Mg(2+)</name>
        <dbReference type="ChEBI" id="CHEBI:18420"/>
        <label>1</label>
    </ligand>
</feature>
<evidence type="ECO:0000256" key="3">
    <source>
        <dbReference type="PIRSR" id="PIRSR605502-1"/>
    </source>
</evidence>
<keyword evidence="3" id="KW-0479">Metal-binding</keyword>
<feature type="binding site" evidence="3">
    <location>
        <position position="294"/>
    </location>
    <ligand>
        <name>Mg(2+)</name>
        <dbReference type="ChEBI" id="CHEBI:18420"/>
        <label>1</label>
    </ligand>
</feature>
<dbReference type="InterPro" id="IPR050792">
    <property type="entry name" value="ADP-ribosylglycohydrolase"/>
</dbReference>
<sequence length="387" mass="41550">MDRLDRYRGCLLGGAAGDALGYPVEFDSRAAILSAYGPQGITDYALTDGIAQISDDTQMTLFTANALLFADTRRRIGAPGGTIEGATMACYQDWLRTQQEPYPQPAGDYTSWLAHVPELYHRRAPGTTCLTAIHQGANGTIGRPINQSKGCGGIMRVAPIGLYTKHPETAGLLAAQNAAMTHGHELGYIPAGILGYCVSTLSHEENTSLLTAIQASMNWAARQFSTAKHLPELTALVERAISLATSTLPDEESIRMLGEGWVGEETLAIAVYCALKYEHDFDRALIAAVNHDGDSDSTGAATGNLLGAYLGLSGIPQKYQHALELRKVILELADDLYHGCPVGYGRQPIVSIVGTPLAEPQPETSEDAIWDAKYRTAIYRPSATTIL</sequence>
<comment type="caution">
    <text evidence="4">The sequence shown here is derived from an EMBL/GenBank/DDBJ whole genome shotgun (WGS) entry which is preliminary data.</text>
</comment>
<protein>
    <submittedName>
        <fullName evidence="4">ADP-ribosylglycohydrolase family protein</fullName>
    </submittedName>
</protein>
<dbReference type="SUPFAM" id="SSF101478">
    <property type="entry name" value="ADP-ribosylglycohydrolase"/>
    <property type="match status" value="1"/>
</dbReference>
<feature type="binding site" evidence="3">
    <location>
        <position position="297"/>
    </location>
    <ligand>
        <name>Mg(2+)</name>
        <dbReference type="ChEBI" id="CHEBI:18420"/>
        <label>1</label>
    </ligand>
</feature>
<gene>
    <name evidence="4" type="ORF">H9712_07000</name>
</gene>
<dbReference type="Proteomes" id="UP000823921">
    <property type="component" value="Unassembled WGS sequence"/>
</dbReference>